<evidence type="ECO:0000256" key="1">
    <source>
        <dbReference type="ARBA" id="ARBA00001974"/>
    </source>
</evidence>
<evidence type="ECO:0000256" key="6">
    <source>
        <dbReference type="ARBA" id="ARBA00023002"/>
    </source>
</evidence>
<keyword evidence="9" id="KW-1185">Reference proteome</keyword>
<dbReference type="GO" id="GO:0050660">
    <property type="term" value="F:flavin adenine dinucleotide binding"/>
    <property type="evidence" value="ECO:0007669"/>
    <property type="project" value="InterPro"/>
</dbReference>
<comment type="cofactor">
    <cofactor evidence="1">
        <name>FAD</name>
        <dbReference type="ChEBI" id="CHEBI:57692"/>
    </cofactor>
</comment>
<sequence>GTAGNVVANRLSENPSHSVLVLEAGGSNAGVLDIIVPFFGTRATRNTPQDWNYTMIPQTASNGRSLAYASLFHCAFR</sequence>
<name>A0AAD7F789_MYCRO</name>
<dbReference type="AlphaFoldDB" id="A0AAD7F789"/>
<evidence type="ECO:0000256" key="4">
    <source>
        <dbReference type="ARBA" id="ARBA00022729"/>
    </source>
</evidence>
<dbReference type="InterPro" id="IPR036188">
    <property type="entry name" value="FAD/NAD-bd_sf"/>
</dbReference>
<feature type="non-terminal residue" evidence="8">
    <location>
        <position position="77"/>
    </location>
</feature>
<reference evidence="8" key="1">
    <citation type="submission" date="2023-03" db="EMBL/GenBank/DDBJ databases">
        <title>Massive genome expansion in bonnet fungi (Mycena s.s.) driven by repeated elements and novel gene families across ecological guilds.</title>
        <authorList>
            <consortium name="Lawrence Berkeley National Laboratory"/>
            <person name="Harder C.B."/>
            <person name="Miyauchi S."/>
            <person name="Viragh M."/>
            <person name="Kuo A."/>
            <person name="Thoen E."/>
            <person name="Andreopoulos B."/>
            <person name="Lu D."/>
            <person name="Skrede I."/>
            <person name="Drula E."/>
            <person name="Henrissat B."/>
            <person name="Morin E."/>
            <person name="Kohler A."/>
            <person name="Barry K."/>
            <person name="LaButti K."/>
            <person name="Morin E."/>
            <person name="Salamov A."/>
            <person name="Lipzen A."/>
            <person name="Mereny Z."/>
            <person name="Hegedus B."/>
            <person name="Baldrian P."/>
            <person name="Stursova M."/>
            <person name="Weitz H."/>
            <person name="Taylor A."/>
            <person name="Grigoriev I.V."/>
            <person name="Nagy L.G."/>
            <person name="Martin F."/>
            <person name="Kauserud H."/>
        </authorList>
    </citation>
    <scope>NUCLEOTIDE SEQUENCE</scope>
    <source>
        <strain evidence="8">CBHHK067</strain>
    </source>
</reference>
<dbReference type="PANTHER" id="PTHR11552">
    <property type="entry name" value="GLUCOSE-METHANOL-CHOLINE GMC OXIDOREDUCTASE"/>
    <property type="match status" value="1"/>
</dbReference>
<dbReference type="InterPro" id="IPR012132">
    <property type="entry name" value="GMC_OxRdtase"/>
</dbReference>
<protein>
    <recommendedName>
        <fullName evidence="10">Glucose-methanol-choline oxidoreductase N-terminal domain-containing protein</fullName>
    </recommendedName>
</protein>
<dbReference type="Gene3D" id="3.50.50.60">
    <property type="entry name" value="FAD/NAD(P)-binding domain"/>
    <property type="match status" value="1"/>
</dbReference>
<accession>A0AAD7F789</accession>
<evidence type="ECO:0008006" key="10">
    <source>
        <dbReference type="Google" id="ProtNLM"/>
    </source>
</evidence>
<dbReference type="PANTHER" id="PTHR11552:SF201">
    <property type="entry name" value="GLUCOSE-METHANOL-CHOLINE OXIDOREDUCTASE N-TERMINAL DOMAIN-CONTAINING PROTEIN"/>
    <property type="match status" value="1"/>
</dbReference>
<evidence type="ECO:0000313" key="8">
    <source>
        <dbReference type="EMBL" id="KAJ7601551.1"/>
    </source>
</evidence>
<dbReference type="Proteomes" id="UP001221757">
    <property type="component" value="Unassembled WGS sequence"/>
</dbReference>
<keyword evidence="7" id="KW-0325">Glycoprotein</keyword>
<gene>
    <name evidence="8" type="ORF">B0H17DRAFT_969598</name>
</gene>
<keyword evidence="6" id="KW-0560">Oxidoreductase</keyword>
<keyword evidence="3" id="KW-0285">Flavoprotein</keyword>
<keyword evidence="5" id="KW-0274">FAD</keyword>
<evidence type="ECO:0000313" key="9">
    <source>
        <dbReference type="Proteomes" id="UP001221757"/>
    </source>
</evidence>
<evidence type="ECO:0000256" key="3">
    <source>
        <dbReference type="ARBA" id="ARBA00022630"/>
    </source>
</evidence>
<dbReference type="Gene3D" id="3.30.560.10">
    <property type="entry name" value="Glucose Oxidase, domain 3"/>
    <property type="match status" value="1"/>
</dbReference>
<evidence type="ECO:0000256" key="7">
    <source>
        <dbReference type="ARBA" id="ARBA00023180"/>
    </source>
</evidence>
<dbReference type="GO" id="GO:0016491">
    <property type="term" value="F:oxidoreductase activity"/>
    <property type="evidence" value="ECO:0007669"/>
    <property type="project" value="UniProtKB-KW"/>
</dbReference>
<evidence type="ECO:0000256" key="2">
    <source>
        <dbReference type="ARBA" id="ARBA00010790"/>
    </source>
</evidence>
<comment type="similarity">
    <text evidence="2">Belongs to the GMC oxidoreductase family.</text>
</comment>
<keyword evidence="4" id="KW-0732">Signal</keyword>
<evidence type="ECO:0000256" key="5">
    <source>
        <dbReference type="ARBA" id="ARBA00022827"/>
    </source>
</evidence>
<comment type="caution">
    <text evidence="8">The sequence shown here is derived from an EMBL/GenBank/DDBJ whole genome shotgun (WGS) entry which is preliminary data.</text>
</comment>
<dbReference type="EMBL" id="JARKIE010001541">
    <property type="protein sequence ID" value="KAJ7601551.1"/>
    <property type="molecule type" value="Genomic_DNA"/>
</dbReference>
<dbReference type="SUPFAM" id="SSF51905">
    <property type="entry name" value="FAD/NAD(P)-binding domain"/>
    <property type="match status" value="1"/>
</dbReference>
<proteinExistence type="inferred from homology"/>
<organism evidence="8 9">
    <name type="scientific">Mycena rosella</name>
    <name type="common">Pink bonnet</name>
    <name type="synonym">Agaricus rosellus</name>
    <dbReference type="NCBI Taxonomy" id="1033263"/>
    <lineage>
        <taxon>Eukaryota</taxon>
        <taxon>Fungi</taxon>
        <taxon>Dikarya</taxon>
        <taxon>Basidiomycota</taxon>
        <taxon>Agaricomycotina</taxon>
        <taxon>Agaricomycetes</taxon>
        <taxon>Agaricomycetidae</taxon>
        <taxon>Agaricales</taxon>
        <taxon>Marasmiineae</taxon>
        <taxon>Mycenaceae</taxon>
        <taxon>Mycena</taxon>
    </lineage>
</organism>